<keyword evidence="3" id="KW-0808">Transferase</keyword>
<proteinExistence type="predicted"/>
<accession>A0A2P5Z662</accession>
<dbReference type="InterPro" id="IPR023459">
    <property type="entry name" value="Tscrpt_elong_fac_GreA/B_fam"/>
</dbReference>
<dbReference type="GO" id="GO:0070063">
    <property type="term" value="F:RNA polymerase binding"/>
    <property type="evidence" value="ECO:0007669"/>
    <property type="project" value="InterPro"/>
</dbReference>
<protein>
    <submittedName>
        <fullName evidence="3">Nucleoside diphosphate kinase regulator</fullName>
    </submittedName>
</protein>
<dbReference type="OrthoDB" id="192847at2"/>
<feature type="domain" description="Transcription elongation factor GreA/GreB C-terminal" evidence="1">
    <location>
        <begin position="58"/>
        <end position="132"/>
    </location>
</feature>
<evidence type="ECO:0000259" key="2">
    <source>
        <dbReference type="Pfam" id="PF14760"/>
    </source>
</evidence>
<dbReference type="STRING" id="56458.SB85_08550"/>
<dbReference type="InterPro" id="IPR029462">
    <property type="entry name" value="Rnk_N"/>
</dbReference>
<dbReference type="Gene3D" id="1.10.286.20">
    <property type="match status" value="1"/>
</dbReference>
<dbReference type="NCBIfam" id="NF004396">
    <property type="entry name" value="PRK05753.1"/>
    <property type="match status" value="1"/>
</dbReference>
<dbReference type="GO" id="GO:0032784">
    <property type="term" value="P:regulation of DNA-templated transcription elongation"/>
    <property type="evidence" value="ECO:0007669"/>
    <property type="project" value="InterPro"/>
</dbReference>
<keyword evidence="3" id="KW-0418">Kinase</keyword>
<comment type="caution">
    <text evidence="3">The sequence shown here is derived from an EMBL/GenBank/DDBJ whole genome shotgun (WGS) entry which is preliminary data.</text>
</comment>
<reference evidence="3 4" key="1">
    <citation type="submission" date="2016-08" db="EMBL/GenBank/DDBJ databases">
        <authorList>
            <person name="Seilhamer J.J."/>
        </authorList>
    </citation>
    <scope>NUCLEOTIDE SEQUENCE [LARGE SCALE GENOMIC DNA]</scope>
    <source>
        <strain evidence="3 4">CFBP4641</strain>
    </source>
</reference>
<dbReference type="GeneID" id="93877870"/>
<dbReference type="Proteomes" id="UP000247346">
    <property type="component" value="Unassembled WGS sequence"/>
</dbReference>
<feature type="domain" description="Regulator of nucleoside diphosphate kinase N-terminal" evidence="2">
    <location>
        <begin position="11"/>
        <end position="51"/>
    </location>
</feature>
<organism evidence="3 4">
    <name type="scientific">Xanthomonas sacchari</name>
    <dbReference type="NCBI Taxonomy" id="56458"/>
    <lineage>
        <taxon>Bacteria</taxon>
        <taxon>Pseudomonadati</taxon>
        <taxon>Pseudomonadota</taxon>
        <taxon>Gammaproteobacteria</taxon>
        <taxon>Lysobacterales</taxon>
        <taxon>Lysobacteraceae</taxon>
        <taxon>Xanthomonas</taxon>
    </lineage>
</organism>
<dbReference type="GO" id="GO:0003677">
    <property type="term" value="F:DNA binding"/>
    <property type="evidence" value="ECO:0007669"/>
    <property type="project" value="InterPro"/>
</dbReference>
<dbReference type="SUPFAM" id="SSF54534">
    <property type="entry name" value="FKBP-like"/>
    <property type="match status" value="1"/>
</dbReference>
<dbReference type="InterPro" id="IPR036953">
    <property type="entry name" value="GreA/GreB_C_sf"/>
</dbReference>
<dbReference type="EMBL" id="MDEK01000005">
    <property type="protein sequence ID" value="PPU83601.1"/>
    <property type="molecule type" value="Genomic_DNA"/>
</dbReference>
<dbReference type="GO" id="GO:0016301">
    <property type="term" value="F:kinase activity"/>
    <property type="evidence" value="ECO:0007669"/>
    <property type="project" value="UniProtKB-KW"/>
</dbReference>
<dbReference type="RefSeq" id="WP_010341944.1">
    <property type="nucleotide sequence ID" value="NZ_CP132343.1"/>
</dbReference>
<dbReference type="Gene3D" id="3.10.50.30">
    <property type="entry name" value="Transcription elongation factor, GreA/GreB, C-terminal domain"/>
    <property type="match status" value="1"/>
</dbReference>
<name>A0A2P5Z662_9XANT</name>
<sequence length="143" mass="15258">MTSQHHSGLPPSLILSSRDFARLEALLDSPALQQHPAALALGAELDRATVVAPEQLPPGIVAMHSRVECEDELHGERHQLTLVYPHEADAAHARISVLAPVGSALLGLAVGQSIDWQAPGGRPLRLRVTAVQRADDDNARAAR</sequence>
<evidence type="ECO:0000313" key="3">
    <source>
        <dbReference type="EMBL" id="PPU83601.1"/>
    </source>
</evidence>
<evidence type="ECO:0000259" key="1">
    <source>
        <dbReference type="Pfam" id="PF01272"/>
    </source>
</evidence>
<gene>
    <name evidence="3" type="ORF">XsacCFBP4641_07595</name>
</gene>
<dbReference type="PANTHER" id="PTHR30437">
    <property type="entry name" value="TRANSCRIPTION ELONGATION FACTOR GREA"/>
    <property type="match status" value="1"/>
</dbReference>
<dbReference type="Pfam" id="PF01272">
    <property type="entry name" value="GreA_GreB"/>
    <property type="match status" value="1"/>
</dbReference>
<dbReference type="GO" id="GO:0006354">
    <property type="term" value="P:DNA-templated transcription elongation"/>
    <property type="evidence" value="ECO:0007669"/>
    <property type="project" value="TreeGrafter"/>
</dbReference>
<dbReference type="Pfam" id="PF14760">
    <property type="entry name" value="Rnk_N"/>
    <property type="match status" value="1"/>
</dbReference>
<dbReference type="PANTHER" id="PTHR30437:SF5">
    <property type="entry name" value="REGULATOR OF NUCLEOSIDE DIPHOSPHATE KINASE"/>
    <property type="match status" value="1"/>
</dbReference>
<evidence type="ECO:0000313" key="4">
    <source>
        <dbReference type="Proteomes" id="UP000247346"/>
    </source>
</evidence>
<dbReference type="AlphaFoldDB" id="A0A2P5Z662"/>
<dbReference type="InterPro" id="IPR001437">
    <property type="entry name" value="Tscrpt_elong_fac_GreA/B_C"/>
</dbReference>